<organism evidence="8 9">
    <name type="scientific">Iris pallida</name>
    <name type="common">Sweet iris</name>
    <dbReference type="NCBI Taxonomy" id="29817"/>
    <lineage>
        <taxon>Eukaryota</taxon>
        <taxon>Viridiplantae</taxon>
        <taxon>Streptophyta</taxon>
        <taxon>Embryophyta</taxon>
        <taxon>Tracheophyta</taxon>
        <taxon>Spermatophyta</taxon>
        <taxon>Magnoliopsida</taxon>
        <taxon>Liliopsida</taxon>
        <taxon>Asparagales</taxon>
        <taxon>Iridaceae</taxon>
        <taxon>Iridoideae</taxon>
        <taxon>Irideae</taxon>
        <taxon>Iris</taxon>
    </lineage>
</organism>
<dbReference type="InterPro" id="IPR032259">
    <property type="entry name" value="HIBYL-CoA-H"/>
</dbReference>
<dbReference type="GO" id="GO:0005829">
    <property type="term" value="C:cytosol"/>
    <property type="evidence" value="ECO:0007669"/>
    <property type="project" value="TreeGrafter"/>
</dbReference>
<dbReference type="CDD" id="cd06558">
    <property type="entry name" value="crotonase-like"/>
    <property type="match status" value="1"/>
</dbReference>
<dbReference type="PANTHER" id="PTHR43176">
    <property type="entry name" value="3-HYDROXYISOBUTYRYL-COA HYDROLASE-RELATED"/>
    <property type="match status" value="1"/>
</dbReference>
<accession>A0AAX6HT42</accession>
<evidence type="ECO:0000256" key="5">
    <source>
        <dbReference type="ARBA" id="ARBA00023128"/>
    </source>
</evidence>
<comment type="subcellular location">
    <subcellularLocation>
        <location evidence="1">Mitochondrion</location>
    </subcellularLocation>
</comment>
<comment type="caution">
    <text evidence="8">The sequence shown here is derived from an EMBL/GenBank/DDBJ whole genome shotgun (WGS) entry which is preliminary data.</text>
</comment>
<dbReference type="Pfam" id="PF16113">
    <property type="entry name" value="ECH_2"/>
    <property type="match status" value="1"/>
</dbReference>
<evidence type="ECO:0000313" key="9">
    <source>
        <dbReference type="Proteomes" id="UP001140949"/>
    </source>
</evidence>
<keyword evidence="4" id="KW-0809">Transit peptide</keyword>
<dbReference type="AlphaFoldDB" id="A0AAX6HT42"/>
<feature type="domain" description="Enoyl-CoA hydratase/isomerase" evidence="7">
    <location>
        <begin position="55"/>
        <end position="400"/>
    </location>
</feature>
<name>A0AAX6HT42_IRIPA</name>
<comment type="similarity">
    <text evidence="2 6">Belongs to the enoyl-CoA hydratase/isomerase family.</text>
</comment>
<dbReference type="Proteomes" id="UP001140949">
    <property type="component" value="Unassembled WGS sequence"/>
</dbReference>
<proteinExistence type="inferred from homology"/>
<dbReference type="EC" id="3.1.2.4" evidence="6"/>
<keyword evidence="9" id="KW-1185">Reference proteome</keyword>
<keyword evidence="3 6" id="KW-0378">Hydrolase</keyword>
<protein>
    <recommendedName>
        <fullName evidence="6">3-hydroxyisobutyryl-CoA hydrolase</fullName>
        <shortName evidence="6">HIB-CoA hydrolase</shortName>
        <shortName evidence="6">HIBYL-CoA-H</shortName>
        <ecNumber evidence="6">3.1.2.4</ecNumber>
    </recommendedName>
    <alternativeName>
        <fullName evidence="6">3-hydroxyisobutyryl-coenzyme A hydrolase</fullName>
    </alternativeName>
</protein>
<dbReference type="GO" id="GO:0005739">
    <property type="term" value="C:mitochondrion"/>
    <property type="evidence" value="ECO:0007669"/>
    <property type="project" value="UniProtKB-SubCell"/>
</dbReference>
<gene>
    <name evidence="8" type="ORF">M6B38_291545</name>
</gene>
<sequence>MRSLLAFKPSTLLHLPRRFFATKSLRAPSSSISSGAAAMAQQEFVKGSVSPNGVAVLTLDRPKALNAMNLEMDLTYREHLDQWEADPRVKCVLVESSSPRAFCSGGDVKQITTGYQRSDIVKVFTTEYSLVCKISEYKKPYVCFMDGVTMGFGIGLSGHGRYRIVTERTLLAMPENGIGLFPDVGFAYIAAQSPGRGAVGAYLGITGSRISSPADALYVGLGTHYVPSGSLTPLKEALLSVYFSDEPHKDVGALLASYKKDPESEARLKILLPHIMSCFGTNRSVFETVEALRTHQMSTDAAVAEWATDALQGIEKGAPFSLCLTEKYFSQVASAYGDNESNLAKLSGVMKSEFRIALRSSARNDFAEGVRAVLVDKDQKPNWRPSRLEDVDMTEVESLFEPLPDKDELIV</sequence>
<evidence type="ECO:0000256" key="2">
    <source>
        <dbReference type="ARBA" id="ARBA00005254"/>
    </source>
</evidence>
<dbReference type="GO" id="GO:0006574">
    <property type="term" value="P:L-valine catabolic process"/>
    <property type="evidence" value="ECO:0007669"/>
    <property type="project" value="UniProtKB-UniRule"/>
</dbReference>
<dbReference type="GO" id="GO:0003860">
    <property type="term" value="F:3-hydroxyisobutyryl-CoA hydrolase activity"/>
    <property type="evidence" value="ECO:0007669"/>
    <property type="project" value="UniProtKB-UniRule"/>
</dbReference>
<dbReference type="InterPro" id="IPR029045">
    <property type="entry name" value="ClpP/crotonase-like_dom_sf"/>
</dbReference>
<comment type="pathway">
    <text evidence="6">Amino-acid degradation; L-valine degradation.</text>
</comment>
<dbReference type="EMBL" id="JANAVB010006599">
    <property type="protein sequence ID" value="KAJ6844229.1"/>
    <property type="molecule type" value="Genomic_DNA"/>
</dbReference>
<reference evidence="8" key="1">
    <citation type="journal article" date="2023" name="GigaByte">
        <title>Genome assembly of the bearded iris, Iris pallida Lam.</title>
        <authorList>
            <person name="Bruccoleri R.E."/>
            <person name="Oakeley E.J."/>
            <person name="Faust A.M.E."/>
            <person name="Altorfer M."/>
            <person name="Dessus-Babus S."/>
            <person name="Burckhardt D."/>
            <person name="Oertli M."/>
            <person name="Naumann U."/>
            <person name="Petersen F."/>
            <person name="Wong J."/>
        </authorList>
    </citation>
    <scope>NUCLEOTIDE SEQUENCE</scope>
    <source>
        <strain evidence="8">GSM-AAB239-AS_SAM_17_03QT</strain>
    </source>
</reference>
<evidence type="ECO:0000256" key="3">
    <source>
        <dbReference type="ARBA" id="ARBA00022801"/>
    </source>
</evidence>
<reference evidence="8" key="2">
    <citation type="submission" date="2023-04" db="EMBL/GenBank/DDBJ databases">
        <authorList>
            <person name="Bruccoleri R.E."/>
            <person name="Oakeley E.J."/>
            <person name="Faust A.-M."/>
            <person name="Dessus-Babus S."/>
            <person name="Altorfer M."/>
            <person name="Burckhardt D."/>
            <person name="Oertli M."/>
            <person name="Naumann U."/>
            <person name="Petersen F."/>
            <person name="Wong J."/>
        </authorList>
    </citation>
    <scope>NUCLEOTIDE SEQUENCE</scope>
    <source>
        <strain evidence="8">GSM-AAB239-AS_SAM_17_03QT</strain>
        <tissue evidence="8">Leaf</tissue>
    </source>
</reference>
<dbReference type="PANTHER" id="PTHR43176:SF5">
    <property type="entry name" value="3-HYDROXYISOBUTYRYL-COA HYDROLASE-LIKE PROTEIN 4, MITOCHONDRIAL"/>
    <property type="match status" value="1"/>
</dbReference>
<dbReference type="SUPFAM" id="SSF52096">
    <property type="entry name" value="ClpP/crotonase"/>
    <property type="match status" value="1"/>
</dbReference>
<evidence type="ECO:0000256" key="6">
    <source>
        <dbReference type="RuleBase" id="RU369070"/>
    </source>
</evidence>
<evidence type="ECO:0000313" key="8">
    <source>
        <dbReference type="EMBL" id="KAJ6844229.1"/>
    </source>
</evidence>
<dbReference type="InterPro" id="IPR045004">
    <property type="entry name" value="ECH_dom"/>
</dbReference>
<evidence type="ECO:0000256" key="1">
    <source>
        <dbReference type="ARBA" id="ARBA00004173"/>
    </source>
</evidence>
<evidence type="ECO:0000256" key="4">
    <source>
        <dbReference type="ARBA" id="ARBA00022946"/>
    </source>
</evidence>
<dbReference type="FunFam" id="3.90.226.10:FF:000062">
    <property type="entry name" value="3-hydroxyisobutyryl-CoA hydrolase-like protein 3 mitochondrial"/>
    <property type="match status" value="1"/>
</dbReference>
<keyword evidence="5" id="KW-0496">Mitochondrion</keyword>
<dbReference type="NCBIfam" id="NF004127">
    <property type="entry name" value="PRK05617.1"/>
    <property type="match status" value="1"/>
</dbReference>
<dbReference type="Gene3D" id="3.90.226.10">
    <property type="entry name" value="2-enoyl-CoA Hydratase, Chain A, domain 1"/>
    <property type="match status" value="1"/>
</dbReference>
<evidence type="ECO:0000259" key="7">
    <source>
        <dbReference type="Pfam" id="PF16113"/>
    </source>
</evidence>
<comment type="function">
    <text evidence="6">Hydrolyzes 3-hydroxyisobutyryl-CoA (HIBYL-CoA), a saline catabolite. Has high activity toward isobutyryl-CoA. Could be an isobutyryl-CoA dehydrogenase that functions in valine catabolism.</text>
</comment>
<comment type="catalytic activity">
    <reaction evidence="6">
        <text>3-hydroxy-2-methylpropanoyl-CoA + H2O = 3-hydroxy-2-methylpropanoate + CoA + H(+)</text>
        <dbReference type="Rhea" id="RHEA:20888"/>
        <dbReference type="ChEBI" id="CHEBI:11805"/>
        <dbReference type="ChEBI" id="CHEBI:15377"/>
        <dbReference type="ChEBI" id="CHEBI:15378"/>
        <dbReference type="ChEBI" id="CHEBI:57287"/>
        <dbReference type="ChEBI" id="CHEBI:57340"/>
        <dbReference type="EC" id="3.1.2.4"/>
    </reaction>
</comment>